<comment type="caution">
    <text evidence="3">The sequence shown here is derived from an EMBL/GenBank/DDBJ whole genome shotgun (WGS) entry which is preliminary data.</text>
</comment>
<dbReference type="EMBL" id="MSCH01000003">
    <property type="protein sequence ID" value="PQJ52631.1"/>
    <property type="molecule type" value="Genomic_DNA"/>
</dbReference>
<sequence length="616" mass="69456">MFTLRPYQTDAVTATLEHFRKTNDPAVIVLPTGAGKSLVIAELAKLAKRKILVLTHVKELVEQNHKKFVQYSDYSGVKSGVYSAGLKLKQTQFQVTFASVQSVVRNLNAFAAEYSLVIIDECHRVSQLQKTKADEDVGANAASPAVAPAALAKNSQYGQIVQQLKTINPELKILGLTATPYRMGMGWIYQYHHHGIKRSDSAKPFVRCIYELPLSYMIKHGFLTPPNMVDAPIAQYDFSALDSNKNGEYSEKEVNELLVKYPRVTQAITEQIEQLATTRQGVMIFAASIKHAKEIQGYLPTNQTALITGKTKLIERENLINDFKAKKLKFLVNVSVLTTGFDAPHVDFIAILRPTESVSLYQQIVGRGLRLNDNKKDCLVVDYAGNGINIFYPEVGEKKPNNRSELVQVFCPSCGFANSFWGIKDQEGKVTEHYGRKCQGFFEAIEDDVLGDETGSLQTDCDYRFRFKECEHCNAQNDIAARVCHACNEDIIDPDDKLKAALKLKNSLVIRCAGMTMNEQNNLINIIYYDEDGTELKENFDMSNHKARYHFNKQFGQRMANGAQPTKFASAEEVLEKQALLTPPDFIVARKQKHFWQIQEKIFDYQGNYRKANELS</sequence>
<dbReference type="GO" id="GO:0006412">
    <property type="term" value="P:translation"/>
    <property type="evidence" value="ECO:0007669"/>
    <property type="project" value="InterPro"/>
</dbReference>
<keyword evidence="3" id="KW-0378">Hydrolase</keyword>
<keyword evidence="3" id="KW-0547">Nucleotide-binding</keyword>
<dbReference type="GO" id="GO:0005524">
    <property type="term" value="F:ATP binding"/>
    <property type="evidence" value="ECO:0007669"/>
    <property type="project" value="InterPro"/>
</dbReference>
<dbReference type="InterPro" id="IPR014001">
    <property type="entry name" value="Helicase_ATP-bd"/>
</dbReference>
<dbReference type="Pfam" id="PF00271">
    <property type="entry name" value="Helicase_C"/>
    <property type="match status" value="1"/>
</dbReference>
<dbReference type="InterPro" id="IPR027417">
    <property type="entry name" value="P-loop_NTPase"/>
</dbReference>
<feature type="domain" description="Helicase C-terminal" evidence="2">
    <location>
        <begin position="271"/>
        <end position="411"/>
    </location>
</feature>
<evidence type="ECO:0000313" key="4">
    <source>
        <dbReference type="Proteomes" id="UP000239007"/>
    </source>
</evidence>
<dbReference type="PROSITE" id="PS51194">
    <property type="entry name" value="HELICASE_CTER"/>
    <property type="match status" value="1"/>
</dbReference>
<keyword evidence="4" id="KW-1185">Reference proteome</keyword>
<dbReference type="InterPro" id="IPR006935">
    <property type="entry name" value="Helicase/UvrB_N"/>
</dbReference>
<evidence type="ECO:0000259" key="1">
    <source>
        <dbReference type="PROSITE" id="PS51192"/>
    </source>
</evidence>
<dbReference type="GO" id="GO:0005829">
    <property type="term" value="C:cytosol"/>
    <property type="evidence" value="ECO:0007669"/>
    <property type="project" value="TreeGrafter"/>
</dbReference>
<dbReference type="InterPro" id="IPR011332">
    <property type="entry name" value="Ribosomal_zn-bd"/>
</dbReference>
<dbReference type="OrthoDB" id="9802848at2"/>
<dbReference type="RefSeq" id="WP_105051094.1">
    <property type="nucleotide sequence ID" value="NZ_BMYG01000004.1"/>
</dbReference>
<protein>
    <submittedName>
        <fullName evidence="3">ATP-dependent helicase</fullName>
    </submittedName>
</protein>
<dbReference type="AlphaFoldDB" id="A0A2S7UTM1"/>
<dbReference type="GO" id="GO:0004386">
    <property type="term" value="F:helicase activity"/>
    <property type="evidence" value="ECO:0007669"/>
    <property type="project" value="UniProtKB-KW"/>
</dbReference>
<evidence type="ECO:0000259" key="2">
    <source>
        <dbReference type="PROSITE" id="PS51194"/>
    </source>
</evidence>
<accession>A0A2S7UTM1</accession>
<gene>
    <name evidence="3" type="ORF">BTO11_02485</name>
</gene>
<name>A0A2S7UTM1_9GAMM</name>
<dbReference type="Pfam" id="PF04851">
    <property type="entry name" value="ResIII"/>
    <property type="match status" value="1"/>
</dbReference>
<dbReference type="PANTHER" id="PTHR47396:SF1">
    <property type="entry name" value="ATP-DEPENDENT HELICASE IRC3-RELATED"/>
    <property type="match status" value="1"/>
</dbReference>
<dbReference type="InterPro" id="IPR001650">
    <property type="entry name" value="Helicase_C-like"/>
</dbReference>
<dbReference type="GO" id="GO:0016787">
    <property type="term" value="F:hydrolase activity"/>
    <property type="evidence" value="ECO:0007669"/>
    <property type="project" value="InterPro"/>
</dbReference>
<dbReference type="SMART" id="SM00490">
    <property type="entry name" value="HELICc"/>
    <property type="match status" value="1"/>
</dbReference>
<dbReference type="SMART" id="SM00487">
    <property type="entry name" value="DEXDc"/>
    <property type="match status" value="1"/>
</dbReference>
<keyword evidence="3" id="KW-0067">ATP-binding</keyword>
<dbReference type="Proteomes" id="UP000239007">
    <property type="component" value="Unassembled WGS sequence"/>
</dbReference>
<dbReference type="SUPFAM" id="SSF57829">
    <property type="entry name" value="Zn-binding ribosomal proteins"/>
    <property type="match status" value="1"/>
</dbReference>
<evidence type="ECO:0000313" key="3">
    <source>
        <dbReference type="EMBL" id="PQJ52631.1"/>
    </source>
</evidence>
<dbReference type="InterPro" id="IPR050742">
    <property type="entry name" value="Helicase_Restrict-Modif_Enz"/>
</dbReference>
<proteinExistence type="predicted"/>
<organism evidence="3 4">
    <name type="scientific">Psychrosphaera saromensis</name>
    <dbReference type="NCBI Taxonomy" id="716813"/>
    <lineage>
        <taxon>Bacteria</taxon>
        <taxon>Pseudomonadati</taxon>
        <taxon>Pseudomonadota</taxon>
        <taxon>Gammaproteobacteria</taxon>
        <taxon>Alteromonadales</taxon>
        <taxon>Pseudoalteromonadaceae</taxon>
        <taxon>Psychrosphaera</taxon>
    </lineage>
</organism>
<dbReference type="PROSITE" id="PS51192">
    <property type="entry name" value="HELICASE_ATP_BIND_1"/>
    <property type="match status" value="1"/>
</dbReference>
<dbReference type="Gene3D" id="3.40.50.300">
    <property type="entry name" value="P-loop containing nucleotide triphosphate hydrolases"/>
    <property type="match status" value="2"/>
</dbReference>
<dbReference type="GO" id="GO:0003677">
    <property type="term" value="F:DNA binding"/>
    <property type="evidence" value="ECO:0007669"/>
    <property type="project" value="InterPro"/>
</dbReference>
<reference evidence="3 4" key="1">
    <citation type="submission" date="2016-12" db="EMBL/GenBank/DDBJ databases">
        <title>Diversity of luminous bacteria.</title>
        <authorList>
            <person name="Yoshizawa S."/>
            <person name="Kogure K."/>
        </authorList>
    </citation>
    <scope>NUCLEOTIDE SEQUENCE [LARGE SCALE GENOMIC DNA]</scope>
    <source>
        <strain evidence="3 4">SA4-48</strain>
    </source>
</reference>
<dbReference type="PANTHER" id="PTHR47396">
    <property type="entry name" value="TYPE I RESTRICTION ENZYME ECOKI R PROTEIN"/>
    <property type="match status" value="1"/>
</dbReference>
<feature type="domain" description="Helicase ATP-binding" evidence="1">
    <location>
        <begin position="17"/>
        <end position="198"/>
    </location>
</feature>
<keyword evidence="3" id="KW-0347">Helicase</keyword>
<dbReference type="SUPFAM" id="SSF52540">
    <property type="entry name" value="P-loop containing nucleoside triphosphate hydrolases"/>
    <property type="match status" value="1"/>
</dbReference>